<dbReference type="GO" id="GO:0098552">
    <property type="term" value="C:side of membrane"/>
    <property type="evidence" value="ECO:0007669"/>
    <property type="project" value="UniProtKB-KW"/>
</dbReference>
<evidence type="ECO:0000256" key="6">
    <source>
        <dbReference type="ARBA" id="ARBA00023180"/>
    </source>
</evidence>
<comment type="subcellular location">
    <subcellularLocation>
        <location evidence="1">Cell membrane</location>
        <topology evidence="1">Lipid-anchor</topology>
        <topology evidence="1">GPI-anchor</topology>
    </subcellularLocation>
</comment>
<dbReference type="GO" id="GO:0005886">
    <property type="term" value="C:plasma membrane"/>
    <property type="evidence" value="ECO:0007669"/>
    <property type="project" value="UniProtKB-SubCell"/>
</dbReference>
<dbReference type="RefSeq" id="XP_007915515.1">
    <property type="nucleotide sequence ID" value="XM_007917324.1"/>
</dbReference>
<evidence type="ECO:0000313" key="11">
    <source>
        <dbReference type="EMBL" id="EON99723.1"/>
    </source>
</evidence>
<keyword evidence="2" id="KW-1003">Cell membrane</keyword>
<dbReference type="AlphaFoldDB" id="R8BK40"/>
<dbReference type="eggNOG" id="ENOG502S92W">
    <property type="taxonomic scope" value="Eukaryota"/>
</dbReference>
<evidence type="ECO:0000256" key="9">
    <source>
        <dbReference type="SAM" id="SignalP"/>
    </source>
</evidence>
<dbReference type="Proteomes" id="UP000014074">
    <property type="component" value="Unassembled WGS sequence"/>
</dbReference>
<gene>
    <name evidence="11" type="ORF">UCRPA7_4773</name>
</gene>
<dbReference type="EMBL" id="KB933133">
    <property type="protein sequence ID" value="EON99723.1"/>
    <property type="molecule type" value="Genomic_DNA"/>
</dbReference>
<keyword evidence="4 9" id="KW-0732">Signal</keyword>
<evidence type="ECO:0000256" key="5">
    <source>
        <dbReference type="ARBA" id="ARBA00023136"/>
    </source>
</evidence>
<feature type="signal peptide" evidence="9">
    <location>
        <begin position="1"/>
        <end position="19"/>
    </location>
</feature>
<dbReference type="PANTHER" id="PTHR34992">
    <property type="entry name" value="HYPHAL ANASTAMOSIS-7 PROTEIN"/>
    <property type="match status" value="1"/>
</dbReference>
<dbReference type="OrthoDB" id="2146436at2759"/>
<dbReference type="PANTHER" id="PTHR34992:SF1">
    <property type="entry name" value="COPPER ACQUISITION FACTOR BIM1-LIKE DOMAIN-CONTAINING PROTEIN"/>
    <property type="match status" value="1"/>
</dbReference>
<keyword evidence="12" id="KW-1185">Reference proteome</keyword>
<feature type="region of interest" description="Disordered" evidence="8">
    <location>
        <begin position="173"/>
        <end position="205"/>
    </location>
</feature>
<dbReference type="KEGG" id="tmn:UCRPA7_4773"/>
<dbReference type="HOGENOM" id="CLU_070647_0_1_1"/>
<keyword evidence="5" id="KW-0472">Membrane</keyword>
<reference evidence="12" key="1">
    <citation type="journal article" date="2013" name="Genome Announc.">
        <title>Draft genome sequence of the ascomycete Phaeoacremonium aleophilum strain UCR-PA7, a causal agent of the esca disease complex in grapevines.</title>
        <authorList>
            <person name="Blanco-Ulate B."/>
            <person name="Rolshausen P."/>
            <person name="Cantu D."/>
        </authorList>
    </citation>
    <scope>NUCLEOTIDE SEQUENCE [LARGE SCALE GENOMIC DNA]</scope>
    <source>
        <strain evidence="12">UCR-PA7</strain>
    </source>
</reference>
<feature type="chain" id="PRO_5004452083" evidence="9">
    <location>
        <begin position="20"/>
        <end position="256"/>
    </location>
</feature>
<evidence type="ECO:0000256" key="2">
    <source>
        <dbReference type="ARBA" id="ARBA00022475"/>
    </source>
</evidence>
<evidence type="ECO:0000259" key="10">
    <source>
        <dbReference type="Pfam" id="PF20238"/>
    </source>
</evidence>
<keyword evidence="3" id="KW-0336">GPI-anchor</keyword>
<accession>R8BK40</accession>
<keyword evidence="6" id="KW-0325">Glycoprotein</keyword>
<dbReference type="InterPro" id="IPR046530">
    <property type="entry name" value="BIM1-like_dom"/>
</dbReference>
<evidence type="ECO:0000256" key="4">
    <source>
        <dbReference type="ARBA" id="ARBA00022729"/>
    </source>
</evidence>
<sequence>MAPPAKLLAASLLPLLASAHFKLNAPPTIGFDEDKEDTDPCGGFTPDFSKNNVTDFHVGGEPVVLFLGHPQANWLFRATLDTTASSNWTQIFPIVQQSGLGDFCEPSITAPEGWIGKQGVVGLVANAVDGLLFQCAAVNFVEGTGETSSDCKNSTLTASFVADSQLSALVSSDSSSGSNSSATAATTTGASATQTTSPTASTSDNAAAGKLASMGQSALGSVLTVAAMGLLGAAYIVAAKADHWEECGREMEPYIG</sequence>
<name>R8BK40_PHAM7</name>
<keyword evidence="7" id="KW-0449">Lipoprotein</keyword>
<evidence type="ECO:0000313" key="12">
    <source>
        <dbReference type="Proteomes" id="UP000014074"/>
    </source>
</evidence>
<protein>
    <submittedName>
        <fullName evidence="11">Putative gpi anchored protein</fullName>
    </submittedName>
</protein>
<dbReference type="InterPro" id="IPR046936">
    <property type="entry name" value="BIM1-like"/>
</dbReference>
<dbReference type="GeneID" id="19325258"/>
<dbReference type="Pfam" id="PF20238">
    <property type="entry name" value="BIM1-like_dom"/>
    <property type="match status" value="1"/>
</dbReference>
<dbReference type="CDD" id="cd21176">
    <property type="entry name" value="LPMO_auxiliary-like"/>
    <property type="match status" value="1"/>
</dbReference>
<proteinExistence type="predicted"/>
<evidence type="ECO:0000256" key="8">
    <source>
        <dbReference type="SAM" id="MobiDB-lite"/>
    </source>
</evidence>
<evidence type="ECO:0000256" key="7">
    <source>
        <dbReference type="ARBA" id="ARBA00023288"/>
    </source>
</evidence>
<evidence type="ECO:0000256" key="1">
    <source>
        <dbReference type="ARBA" id="ARBA00004609"/>
    </source>
</evidence>
<evidence type="ECO:0000256" key="3">
    <source>
        <dbReference type="ARBA" id="ARBA00022622"/>
    </source>
</evidence>
<feature type="domain" description="Copper acquisition factor BIM1-like" evidence="10">
    <location>
        <begin position="18"/>
        <end position="155"/>
    </location>
</feature>
<organism evidence="11 12">
    <name type="scientific">Phaeoacremonium minimum (strain UCR-PA7)</name>
    <name type="common">Esca disease fungus</name>
    <name type="synonym">Togninia minima</name>
    <dbReference type="NCBI Taxonomy" id="1286976"/>
    <lineage>
        <taxon>Eukaryota</taxon>
        <taxon>Fungi</taxon>
        <taxon>Dikarya</taxon>
        <taxon>Ascomycota</taxon>
        <taxon>Pezizomycotina</taxon>
        <taxon>Sordariomycetes</taxon>
        <taxon>Sordariomycetidae</taxon>
        <taxon>Togniniales</taxon>
        <taxon>Togniniaceae</taxon>
        <taxon>Phaeoacremonium</taxon>
    </lineage>
</organism>
<feature type="compositionally biased region" description="Low complexity" evidence="8">
    <location>
        <begin position="173"/>
        <end position="203"/>
    </location>
</feature>